<feature type="compositionally biased region" description="Polar residues" evidence="1">
    <location>
        <begin position="688"/>
        <end position="699"/>
    </location>
</feature>
<evidence type="ECO:0000313" key="2">
    <source>
        <dbReference type="EMBL" id="OAX79800.1"/>
    </source>
</evidence>
<feature type="region of interest" description="Disordered" evidence="1">
    <location>
        <begin position="423"/>
        <end position="480"/>
    </location>
</feature>
<dbReference type="OrthoDB" id="4185962at2759"/>
<accession>A0A1B7NSW9</accession>
<dbReference type="Proteomes" id="UP000091918">
    <property type="component" value="Unassembled WGS sequence"/>
</dbReference>
<organism evidence="2 3">
    <name type="scientific">Emergomyces africanus</name>
    <dbReference type="NCBI Taxonomy" id="1955775"/>
    <lineage>
        <taxon>Eukaryota</taxon>
        <taxon>Fungi</taxon>
        <taxon>Dikarya</taxon>
        <taxon>Ascomycota</taxon>
        <taxon>Pezizomycotina</taxon>
        <taxon>Eurotiomycetes</taxon>
        <taxon>Eurotiomycetidae</taxon>
        <taxon>Onygenales</taxon>
        <taxon>Ajellomycetaceae</taxon>
        <taxon>Emergomyces</taxon>
    </lineage>
</organism>
<name>A0A1B7NSW9_9EURO</name>
<feature type="region of interest" description="Disordered" evidence="1">
    <location>
        <begin position="143"/>
        <end position="181"/>
    </location>
</feature>
<gene>
    <name evidence="2" type="ORF">ACJ72_05878</name>
</gene>
<feature type="compositionally biased region" description="Basic residues" evidence="1">
    <location>
        <begin position="31"/>
        <end position="42"/>
    </location>
</feature>
<sequence>MASIWRLLTSGPGRQVDGDASRTQSSSVRPQRVKKDLHRRRSLAGLFTSPPPKEPEYDITSLTCEERIHYPLYNPRDPRHNSEYFAYARNSKGIWANYGQSIRSRLQGPSKSGVRSPNFQKRNPHRSIRSRFVSFTGSSRLMKRLSRSESPSKPHMSSLWEPERPSRISSREKASSNSLLDRIDNPQFSPFPEARSVPLPCLLPSLPSMSSGLMSPLELEACTAGGFIELETSHVQNHDTRPHTFNPPLQPFHILRNAVSSMSSGHPLNQGYPGFTNTSNSRYQKGSSPVPIMIKRPPLRRQEARVANEGDNPNFPTFLSKQLHSHSSDLDNRKEDGETKSVENLATGRRPQSLLNLGEQWLETRKQQVRVVSPGVSQPSTATDSEFGVDIYRTSAKHCYASATDSDVILSSWLSSLSCASHTRDNTDISGSTLCRSSPPATRHPSRVGQTRSGSTLVSQLQGGNVKGSSRSGTRDCTGLVTNGRVARDTCEEASAKSNSPQPGTIIESERVEKPIPLDPVSNIPPEAGRVFEMPKAPLNLHLNSPGNPSQLSKSLREPLCESDLKTGANKAGPWPSSIDSRIENGNLNQLPQDHRQLSLAVDGHDTESRGNVEFIRKCRNIPVSHAEENRTPGCSGNAKTRSASQDATNRRIGGLDTGEKRSKSSSNRKDGTSSCSGSGSGGSGQSDPLTNSTAGTSIVDNASDQNLAAKVKAKNGAARPGIGIKVLPTNGDAILLKN</sequence>
<keyword evidence="3" id="KW-1185">Reference proteome</keyword>
<dbReference type="EMBL" id="LGUA01000893">
    <property type="protein sequence ID" value="OAX79800.1"/>
    <property type="molecule type" value="Genomic_DNA"/>
</dbReference>
<reference evidence="2 3" key="1">
    <citation type="submission" date="2015-07" db="EMBL/GenBank/DDBJ databases">
        <title>Emmonsia species relationships and genome sequence.</title>
        <authorList>
            <person name="Cuomo C.A."/>
            <person name="Schwartz I.S."/>
            <person name="Kenyon C."/>
            <person name="de Hoog G.S."/>
            <person name="Govender N.P."/>
            <person name="Botha A."/>
            <person name="Moreno L."/>
            <person name="de Vries M."/>
            <person name="Munoz J.F."/>
            <person name="Stielow J.B."/>
        </authorList>
    </citation>
    <scope>NUCLEOTIDE SEQUENCE [LARGE SCALE GENOMIC DNA]</scope>
    <source>
        <strain evidence="2 3">CBS 136260</strain>
    </source>
</reference>
<protein>
    <submittedName>
        <fullName evidence="2">Uncharacterized protein</fullName>
    </submittedName>
</protein>
<feature type="compositionally biased region" description="Basic and acidic residues" evidence="1">
    <location>
        <begin position="161"/>
        <end position="174"/>
    </location>
</feature>
<feature type="compositionally biased region" description="Polar residues" evidence="1">
    <location>
        <begin position="448"/>
        <end position="472"/>
    </location>
</feature>
<feature type="compositionally biased region" description="Polar residues" evidence="1">
    <location>
        <begin position="106"/>
        <end position="121"/>
    </location>
</feature>
<evidence type="ECO:0000256" key="1">
    <source>
        <dbReference type="SAM" id="MobiDB-lite"/>
    </source>
</evidence>
<feature type="region of interest" description="Disordered" evidence="1">
    <location>
        <begin position="627"/>
        <end position="699"/>
    </location>
</feature>
<proteinExistence type="predicted"/>
<feature type="compositionally biased region" description="Polar residues" evidence="1">
    <location>
        <begin position="633"/>
        <end position="648"/>
    </location>
</feature>
<dbReference type="AlphaFoldDB" id="A0A1B7NSW9"/>
<feature type="compositionally biased region" description="Polar residues" evidence="1">
    <location>
        <begin position="428"/>
        <end position="440"/>
    </location>
</feature>
<feature type="region of interest" description="Disordered" evidence="1">
    <location>
        <begin position="106"/>
        <end position="130"/>
    </location>
</feature>
<evidence type="ECO:0000313" key="3">
    <source>
        <dbReference type="Proteomes" id="UP000091918"/>
    </source>
</evidence>
<feature type="region of interest" description="Disordered" evidence="1">
    <location>
        <begin position="308"/>
        <end position="345"/>
    </location>
</feature>
<feature type="compositionally biased region" description="Basic and acidic residues" evidence="1">
    <location>
        <begin position="326"/>
        <end position="341"/>
    </location>
</feature>
<comment type="caution">
    <text evidence="2">The sequence shown here is derived from an EMBL/GenBank/DDBJ whole genome shotgun (WGS) entry which is preliminary data.</text>
</comment>
<feature type="region of interest" description="Disordered" evidence="1">
    <location>
        <begin position="8"/>
        <end position="57"/>
    </location>
</feature>
<feature type="compositionally biased region" description="Basic and acidic residues" evidence="1">
    <location>
        <begin position="658"/>
        <end position="672"/>
    </location>
</feature>